<dbReference type="PaxDb" id="29760-VIT_05s0020g04940.t01"/>
<dbReference type="OrthoDB" id="690341at2759"/>
<dbReference type="eggNOG" id="KOG4658">
    <property type="taxonomic scope" value="Eukaryota"/>
</dbReference>
<dbReference type="HOGENOM" id="CLU_1900027_0_0_1"/>
<gene>
    <name evidence="3" type="ordered locus">VIT_05s0020g04940</name>
</gene>
<dbReference type="STRING" id="29760.F6HDZ5"/>
<keyword evidence="1" id="KW-0611">Plant defense</keyword>
<evidence type="ECO:0000259" key="2">
    <source>
        <dbReference type="Pfam" id="PF00931"/>
    </source>
</evidence>
<feature type="domain" description="NB-ARC" evidence="2">
    <location>
        <begin position="1"/>
        <end position="88"/>
    </location>
</feature>
<keyword evidence="4" id="KW-1185">Reference proteome</keyword>
<dbReference type="SUPFAM" id="SSF52540">
    <property type="entry name" value="P-loop containing nucleoside triphosphate hydrolases"/>
    <property type="match status" value="1"/>
</dbReference>
<dbReference type="PANTHER" id="PTHR36766">
    <property type="entry name" value="PLANT BROAD-SPECTRUM MILDEW RESISTANCE PROTEIN RPW8"/>
    <property type="match status" value="1"/>
</dbReference>
<sequence>MGGLGKTTLVKKVYDDVKVEKSFQHHAWITVSSSKIEDLLRDLIQQLFEEGGKPVPQGIGTLNADRLKALLNYFLRQKKYIIILDNVNACPPHLNKLSQGILKRCEGLSLAIVAIGGVLATKDQNRKGFLEERN</sequence>
<dbReference type="Pfam" id="PF00931">
    <property type="entry name" value="NB-ARC"/>
    <property type="match status" value="1"/>
</dbReference>
<dbReference type="AlphaFoldDB" id="F6HDZ5"/>
<proteinExistence type="predicted"/>
<evidence type="ECO:0000256" key="1">
    <source>
        <dbReference type="ARBA" id="ARBA00022821"/>
    </source>
</evidence>
<evidence type="ECO:0000313" key="4">
    <source>
        <dbReference type="Proteomes" id="UP000009183"/>
    </source>
</evidence>
<dbReference type="Gene3D" id="3.40.50.300">
    <property type="entry name" value="P-loop containing nucleotide triphosphate hydrolases"/>
    <property type="match status" value="1"/>
</dbReference>
<evidence type="ECO:0000313" key="3">
    <source>
        <dbReference type="EMBL" id="CCB50510.1"/>
    </source>
</evidence>
<dbReference type="GO" id="GO:0043531">
    <property type="term" value="F:ADP binding"/>
    <property type="evidence" value="ECO:0007669"/>
    <property type="project" value="InterPro"/>
</dbReference>
<dbReference type="Proteomes" id="UP000009183">
    <property type="component" value="Chromosome 5"/>
</dbReference>
<dbReference type="InterPro" id="IPR002182">
    <property type="entry name" value="NB-ARC"/>
</dbReference>
<name>F6HDZ5_VITVI</name>
<organism evidence="3 4">
    <name type="scientific">Vitis vinifera</name>
    <name type="common">Grape</name>
    <dbReference type="NCBI Taxonomy" id="29760"/>
    <lineage>
        <taxon>Eukaryota</taxon>
        <taxon>Viridiplantae</taxon>
        <taxon>Streptophyta</taxon>
        <taxon>Embryophyta</taxon>
        <taxon>Tracheophyta</taxon>
        <taxon>Spermatophyta</taxon>
        <taxon>Magnoliopsida</taxon>
        <taxon>eudicotyledons</taxon>
        <taxon>Gunneridae</taxon>
        <taxon>Pentapetalae</taxon>
        <taxon>rosids</taxon>
        <taxon>Vitales</taxon>
        <taxon>Vitaceae</taxon>
        <taxon>Viteae</taxon>
        <taxon>Vitis</taxon>
    </lineage>
</organism>
<protein>
    <recommendedName>
        <fullName evidence="2">NB-ARC domain-containing protein</fullName>
    </recommendedName>
</protein>
<accession>F6HDZ5</accession>
<dbReference type="PANTHER" id="PTHR36766:SF63">
    <property type="entry name" value="NB-ARC DOMAIN-CONTAINING PROTEIN"/>
    <property type="match status" value="1"/>
</dbReference>
<dbReference type="ExpressionAtlas" id="F6HDZ5">
    <property type="expression patterns" value="baseline"/>
</dbReference>
<reference evidence="4" key="1">
    <citation type="journal article" date="2007" name="Nature">
        <title>The grapevine genome sequence suggests ancestral hexaploidization in major angiosperm phyla.</title>
        <authorList>
            <consortium name="The French-Italian Public Consortium for Grapevine Genome Characterization."/>
            <person name="Jaillon O."/>
            <person name="Aury J.-M."/>
            <person name="Noel B."/>
            <person name="Policriti A."/>
            <person name="Clepet C."/>
            <person name="Casagrande A."/>
            <person name="Choisne N."/>
            <person name="Aubourg S."/>
            <person name="Vitulo N."/>
            <person name="Jubin C."/>
            <person name="Vezzi A."/>
            <person name="Legeai F."/>
            <person name="Hugueney P."/>
            <person name="Dasilva C."/>
            <person name="Horner D."/>
            <person name="Mica E."/>
            <person name="Jublot D."/>
            <person name="Poulain J."/>
            <person name="Bruyere C."/>
            <person name="Billault A."/>
            <person name="Segurens B."/>
            <person name="Gouyvenoux M."/>
            <person name="Ugarte E."/>
            <person name="Cattonaro F."/>
            <person name="Anthouard V."/>
            <person name="Vico V."/>
            <person name="Del Fabbro C."/>
            <person name="Alaux M."/>
            <person name="Di Gaspero G."/>
            <person name="Dumas V."/>
            <person name="Felice N."/>
            <person name="Paillard S."/>
            <person name="Juman I."/>
            <person name="Moroldo M."/>
            <person name="Scalabrin S."/>
            <person name="Canaguier A."/>
            <person name="Le Clainche I."/>
            <person name="Malacrida G."/>
            <person name="Durand E."/>
            <person name="Pesole G."/>
            <person name="Laucou V."/>
            <person name="Chatelet P."/>
            <person name="Merdinoglu D."/>
            <person name="Delledonne M."/>
            <person name="Pezzotti M."/>
            <person name="Lecharny A."/>
            <person name="Scarpelli C."/>
            <person name="Artiguenave F."/>
            <person name="Pe M.E."/>
            <person name="Valle G."/>
            <person name="Morgante M."/>
            <person name="Caboche M."/>
            <person name="Adam-Blondon A.-F."/>
            <person name="Weissenbach J."/>
            <person name="Quetier F."/>
            <person name="Wincker P."/>
        </authorList>
    </citation>
    <scope>NUCLEOTIDE SEQUENCE [LARGE SCALE GENOMIC DNA]</scope>
    <source>
        <strain evidence="4">cv. Pinot noir / PN40024</strain>
    </source>
</reference>
<dbReference type="InParanoid" id="F6HDZ5"/>
<dbReference type="GO" id="GO:0006952">
    <property type="term" value="P:defense response"/>
    <property type="evidence" value="ECO:0007669"/>
    <property type="project" value="UniProtKB-KW"/>
</dbReference>
<dbReference type="EMBL" id="FN595749">
    <property type="protein sequence ID" value="CCB50510.1"/>
    <property type="molecule type" value="Genomic_DNA"/>
</dbReference>
<dbReference type="InterPro" id="IPR027417">
    <property type="entry name" value="P-loop_NTPase"/>
</dbReference>